<proteinExistence type="predicted"/>
<sequence length="74" mass="8004">MCIPAPTVRMRGMKITPAAIEEARQNPNGWVYVINGSYGPNDAVPPHAIEGAWKVDAAGRISGEFIPNPNFKRG</sequence>
<evidence type="ECO:0000313" key="1">
    <source>
        <dbReference type="EMBL" id="BBO30846.1"/>
    </source>
</evidence>
<dbReference type="Proteomes" id="UP000326837">
    <property type="component" value="Chromosome"/>
</dbReference>
<evidence type="ECO:0000313" key="2">
    <source>
        <dbReference type="Proteomes" id="UP000326837"/>
    </source>
</evidence>
<reference evidence="2" key="1">
    <citation type="submission" date="2019-10" db="EMBL/GenBank/DDBJ databases">
        <title>Lacipirellula parvula gen. nov., sp. nov., representing a lineage of planctomycetes widespread in freshwater anoxic habitats, and description of the family Lacipirellulaceae.</title>
        <authorList>
            <person name="Dedysh S.N."/>
            <person name="Kulichevskaya I.S."/>
            <person name="Beletsky A.V."/>
            <person name="Rakitin A.L."/>
            <person name="Mardanov A.V."/>
            <person name="Ivanova A.A."/>
            <person name="Saltykova V.X."/>
            <person name="Rijpstra W.I.C."/>
            <person name="Sinninghe Damste J.S."/>
            <person name="Ravin N.V."/>
        </authorList>
    </citation>
    <scope>NUCLEOTIDE SEQUENCE [LARGE SCALE GENOMIC DNA]</scope>
    <source>
        <strain evidence="2">PX69</strain>
    </source>
</reference>
<accession>A0A5K7X975</accession>
<gene>
    <name evidence="1" type="ORF">PLANPX_0458</name>
</gene>
<dbReference type="KEGG" id="lpav:PLANPX_0458"/>
<protein>
    <submittedName>
        <fullName evidence="1">Uncharacterized protein</fullName>
    </submittedName>
</protein>
<dbReference type="AlphaFoldDB" id="A0A5K7X975"/>
<keyword evidence="2" id="KW-1185">Reference proteome</keyword>
<name>A0A5K7X975_9BACT</name>
<dbReference type="EMBL" id="AP021861">
    <property type="protein sequence ID" value="BBO30846.1"/>
    <property type="molecule type" value="Genomic_DNA"/>
</dbReference>
<organism evidence="1 2">
    <name type="scientific">Lacipirellula parvula</name>
    <dbReference type="NCBI Taxonomy" id="2650471"/>
    <lineage>
        <taxon>Bacteria</taxon>
        <taxon>Pseudomonadati</taxon>
        <taxon>Planctomycetota</taxon>
        <taxon>Planctomycetia</taxon>
        <taxon>Pirellulales</taxon>
        <taxon>Lacipirellulaceae</taxon>
        <taxon>Lacipirellula</taxon>
    </lineage>
</organism>